<evidence type="ECO:0000313" key="3">
    <source>
        <dbReference type="Proteomes" id="UP000685013"/>
    </source>
</evidence>
<comment type="caution">
    <text evidence="2">The sequence shown here is derived from an EMBL/GenBank/DDBJ whole genome shotgun (WGS) entry which is preliminary data.</text>
</comment>
<evidence type="ECO:0000256" key="1">
    <source>
        <dbReference type="SAM" id="Phobius"/>
    </source>
</evidence>
<organism evidence="2 3">
    <name type="scientific">Cucurbita argyrosperma subsp. sororia</name>
    <dbReference type="NCBI Taxonomy" id="37648"/>
    <lineage>
        <taxon>Eukaryota</taxon>
        <taxon>Viridiplantae</taxon>
        <taxon>Streptophyta</taxon>
        <taxon>Embryophyta</taxon>
        <taxon>Tracheophyta</taxon>
        <taxon>Spermatophyta</taxon>
        <taxon>Magnoliopsida</taxon>
        <taxon>eudicotyledons</taxon>
        <taxon>Gunneridae</taxon>
        <taxon>Pentapetalae</taxon>
        <taxon>rosids</taxon>
        <taxon>fabids</taxon>
        <taxon>Cucurbitales</taxon>
        <taxon>Cucurbitaceae</taxon>
        <taxon>Cucurbiteae</taxon>
        <taxon>Cucurbita</taxon>
    </lineage>
</organism>
<sequence>MTLCFTSPATLKTSMLSSVYLAFQFHSIFLFIVFYFFCGSKKVTPQGNSVTTETWGAMFVDKSPLICSASLSLIQSDLSNKSESDIRTNHRFLTGGYIQWPANFRKHKAGDNTPPTGQVFGACLICLTSRYKT</sequence>
<evidence type="ECO:0000313" key="2">
    <source>
        <dbReference type="EMBL" id="KAG6570389.1"/>
    </source>
</evidence>
<keyword evidence="3" id="KW-1185">Reference proteome</keyword>
<keyword evidence="1" id="KW-1133">Transmembrane helix</keyword>
<gene>
    <name evidence="2" type="ORF">SDJN03_29304</name>
</gene>
<reference evidence="2 3" key="1">
    <citation type="journal article" date="2021" name="Hortic Res">
        <title>The domestication of Cucurbita argyrosperma as revealed by the genome of its wild relative.</title>
        <authorList>
            <person name="Barrera-Redondo J."/>
            <person name="Sanchez-de la Vega G."/>
            <person name="Aguirre-Liguori J.A."/>
            <person name="Castellanos-Morales G."/>
            <person name="Gutierrez-Guerrero Y.T."/>
            <person name="Aguirre-Dugua X."/>
            <person name="Aguirre-Planter E."/>
            <person name="Tenaillon M.I."/>
            <person name="Lira-Saade R."/>
            <person name="Eguiarte L.E."/>
        </authorList>
    </citation>
    <scope>NUCLEOTIDE SEQUENCE [LARGE SCALE GENOMIC DNA]</scope>
    <source>
        <strain evidence="2">JBR-2021</strain>
    </source>
</reference>
<proteinExistence type="predicted"/>
<dbReference type="Proteomes" id="UP000685013">
    <property type="component" value="Chromosome 20"/>
</dbReference>
<keyword evidence="1" id="KW-0472">Membrane</keyword>
<accession>A0AAV6LU98</accession>
<dbReference type="AlphaFoldDB" id="A0AAV6LU98"/>
<keyword evidence="1" id="KW-0812">Transmembrane</keyword>
<name>A0AAV6LU98_9ROSI</name>
<protein>
    <submittedName>
        <fullName evidence="2">Uncharacterized protein</fullName>
    </submittedName>
</protein>
<dbReference type="EMBL" id="JAGKQH010000020">
    <property type="protein sequence ID" value="KAG6570389.1"/>
    <property type="molecule type" value="Genomic_DNA"/>
</dbReference>
<feature type="transmembrane region" description="Helical" evidence="1">
    <location>
        <begin position="20"/>
        <end position="38"/>
    </location>
</feature>
<feature type="non-terminal residue" evidence="2">
    <location>
        <position position="1"/>
    </location>
</feature>